<evidence type="ECO:0000313" key="3">
    <source>
        <dbReference type="Proteomes" id="UP000800235"/>
    </source>
</evidence>
<keyword evidence="3" id="KW-1185">Reference proteome</keyword>
<dbReference type="Proteomes" id="UP000800235">
    <property type="component" value="Unassembled WGS sequence"/>
</dbReference>
<gene>
    <name evidence="2" type="ORF">EJ08DRAFT_644607</name>
</gene>
<reference evidence="2" key="1">
    <citation type="journal article" date="2020" name="Stud. Mycol.">
        <title>101 Dothideomycetes genomes: a test case for predicting lifestyles and emergence of pathogens.</title>
        <authorList>
            <person name="Haridas S."/>
            <person name="Albert R."/>
            <person name="Binder M."/>
            <person name="Bloem J."/>
            <person name="Labutti K."/>
            <person name="Salamov A."/>
            <person name="Andreopoulos B."/>
            <person name="Baker S."/>
            <person name="Barry K."/>
            <person name="Bills G."/>
            <person name="Bluhm B."/>
            <person name="Cannon C."/>
            <person name="Castanera R."/>
            <person name="Culley D."/>
            <person name="Daum C."/>
            <person name="Ezra D."/>
            <person name="Gonzalez J."/>
            <person name="Henrissat B."/>
            <person name="Kuo A."/>
            <person name="Liang C."/>
            <person name="Lipzen A."/>
            <person name="Lutzoni F."/>
            <person name="Magnuson J."/>
            <person name="Mondo S."/>
            <person name="Nolan M."/>
            <person name="Ohm R."/>
            <person name="Pangilinan J."/>
            <person name="Park H.-J."/>
            <person name="Ramirez L."/>
            <person name="Alfaro M."/>
            <person name="Sun H."/>
            <person name="Tritt A."/>
            <person name="Yoshinaga Y."/>
            <person name="Zwiers L.-H."/>
            <person name="Turgeon B."/>
            <person name="Goodwin S."/>
            <person name="Spatafora J."/>
            <person name="Crous P."/>
            <person name="Grigoriev I."/>
        </authorList>
    </citation>
    <scope>NUCLEOTIDE SEQUENCE</scope>
    <source>
        <strain evidence="2">CBS 130266</strain>
    </source>
</reference>
<feature type="region of interest" description="Disordered" evidence="1">
    <location>
        <begin position="82"/>
        <end position="121"/>
    </location>
</feature>
<sequence length="121" mass="13005">MSMRQPDRCIWRCNDGRQIPLVDACDDAKTKGKKSPKSSVAYNGARHPQTKSDGSRLVPLQVTFSRERWKCFRSSWATADNAKAKGGGKLIAHSSGAPPSPSQPPTPPPTSSPPNPASPSH</sequence>
<evidence type="ECO:0000256" key="1">
    <source>
        <dbReference type="SAM" id="MobiDB-lite"/>
    </source>
</evidence>
<comment type="caution">
    <text evidence="2">The sequence shown here is derived from an EMBL/GenBank/DDBJ whole genome shotgun (WGS) entry which is preliminary data.</text>
</comment>
<proteinExistence type="predicted"/>
<feature type="compositionally biased region" description="Pro residues" evidence="1">
    <location>
        <begin position="98"/>
        <end position="121"/>
    </location>
</feature>
<accession>A0A9P4U4W0</accession>
<protein>
    <submittedName>
        <fullName evidence="2">Uncharacterized protein</fullName>
    </submittedName>
</protein>
<dbReference type="AlphaFoldDB" id="A0A9P4U4W0"/>
<evidence type="ECO:0000313" key="2">
    <source>
        <dbReference type="EMBL" id="KAF2437076.1"/>
    </source>
</evidence>
<dbReference type="EMBL" id="MU007009">
    <property type="protein sequence ID" value="KAF2437076.1"/>
    <property type="molecule type" value="Genomic_DNA"/>
</dbReference>
<feature type="region of interest" description="Disordered" evidence="1">
    <location>
        <begin position="27"/>
        <end position="57"/>
    </location>
</feature>
<name>A0A9P4U4W0_9PEZI</name>
<organism evidence="2 3">
    <name type="scientific">Tothia fuscella</name>
    <dbReference type="NCBI Taxonomy" id="1048955"/>
    <lineage>
        <taxon>Eukaryota</taxon>
        <taxon>Fungi</taxon>
        <taxon>Dikarya</taxon>
        <taxon>Ascomycota</taxon>
        <taxon>Pezizomycotina</taxon>
        <taxon>Dothideomycetes</taxon>
        <taxon>Pleosporomycetidae</taxon>
        <taxon>Venturiales</taxon>
        <taxon>Cylindrosympodiaceae</taxon>
        <taxon>Tothia</taxon>
    </lineage>
</organism>